<dbReference type="InterPro" id="IPR027417">
    <property type="entry name" value="P-loop_NTPase"/>
</dbReference>
<dbReference type="InterPro" id="IPR044742">
    <property type="entry name" value="DEAD/DEAH_RhlB"/>
</dbReference>
<dbReference type="InterPro" id="IPR001650">
    <property type="entry name" value="Helicase_C-like"/>
</dbReference>
<dbReference type="SUPFAM" id="SSF52540">
    <property type="entry name" value="P-loop containing nucleoside triphosphate hydrolases"/>
    <property type="match status" value="1"/>
</dbReference>
<dbReference type="RefSeq" id="WP_344522127.1">
    <property type="nucleotide sequence ID" value="NZ_BAAAUG010000064.1"/>
</dbReference>
<dbReference type="Gene3D" id="3.40.50.300">
    <property type="entry name" value="P-loop containing nucleotide triphosphate hydrolases"/>
    <property type="match status" value="2"/>
</dbReference>
<dbReference type="SMART" id="SM00490">
    <property type="entry name" value="HELICc"/>
    <property type="match status" value="1"/>
</dbReference>
<organism evidence="11 12">
    <name type="scientific">Streptomyces rectiviolaceus</name>
    <dbReference type="NCBI Taxonomy" id="332591"/>
    <lineage>
        <taxon>Bacteria</taxon>
        <taxon>Bacillati</taxon>
        <taxon>Actinomycetota</taxon>
        <taxon>Actinomycetes</taxon>
        <taxon>Kitasatosporales</taxon>
        <taxon>Streptomycetaceae</taxon>
        <taxon>Streptomyces</taxon>
    </lineage>
</organism>
<keyword evidence="1" id="KW-0547">Nucleotide-binding</keyword>
<evidence type="ECO:0000256" key="3">
    <source>
        <dbReference type="ARBA" id="ARBA00022806"/>
    </source>
</evidence>
<keyword evidence="12" id="KW-1185">Reference proteome</keyword>
<evidence type="ECO:0000256" key="4">
    <source>
        <dbReference type="ARBA" id="ARBA00022840"/>
    </source>
</evidence>
<gene>
    <name evidence="11" type="ORF">GCM10010449_37490</name>
</gene>
<feature type="compositionally biased region" description="Gly residues" evidence="7">
    <location>
        <begin position="611"/>
        <end position="625"/>
    </location>
</feature>
<dbReference type="Pfam" id="PF00270">
    <property type="entry name" value="DEAD"/>
    <property type="match status" value="1"/>
</dbReference>
<keyword evidence="2" id="KW-0378">Hydrolase</keyword>
<dbReference type="PROSITE" id="PS51194">
    <property type="entry name" value="HELICASE_CTER"/>
    <property type="match status" value="1"/>
</dbReference>
<evidence type="ECO:0000256" key="7">
    <source>
        <dbReference type="SAM" id="MobiDB-lite"/>
    </source>
</evidence>
<evidence type="ECO:0000259" key="8">
    <source>
        <dbReference type="PROSITE" id="PS51192"/>
    </source>
</evidence>
<evidence type="ECO:0000313" key="11">
    <source>
        <dbReference type="EMBL" id="GAA3111619.1"/>
    </source>
</evidence>
<feature type="compositionally biased region" description="Basic and acidic residues" evidence="7">
    <location>
        <begin position="726"/>
        <end position="738"/>
    </location>
</feature>
<dbReference type="PROSITE" id="PS51195">
    <property type="entry name" value="Q_MOTIF"/>
    <property type="match status" value="1"/>
</dbReference>
<dbReference type="InterPro" id="IPR050079">
    <property type="entry name" value="DEAD_box_RNA_helicase"/>
</dbReference>
<evidence type="ECO:0000256" key="6">
    <source>
        <dbReference type="PROSITE-ProRule" id="PRU00552"/>
    </source>
</evidence>
<keyword evidence="4" id="KW-0067">ATP-binding</keyword>
<proteinExistence type="inferred from homology"/>
<comment type="similarity">
    <text evidence="5">Belongs to the DEAD box helicase family.</text>
</comment>
<dbReference type="InterPro" id="IPR057584">
    <property type="entry name" value="RDM3_C"/>
</dbReference>
<dbReference type="SMART" id="SM00487">
    <property type="entry name" value="DEXDc"/>
    <property type="match status" value="1"/>
</dbReference>
<feature type="short sequence motif" description="Q motif" evidence="6">
    <location>
        <begin position="65"/>
        <end position="93"/>
    </location>
</feature>
<evidence type="ECO:0000256" key="2">
    <source>
        <dbReference type="ARBA" id="ARBA00022801"/>
    </source>
</evidence>
<evidence type="ECO:0008006" key="13">
    <source>
        <dbReference type="Google" id="ProtNLM"/>
    </source>
</evidence>
<feature type="region of interest" description="Disordered" evidence="7">
    <location>
        <begin position="482"/>
        <end position="758"/>
    </location>
</feature>
<dbReference type="CDD" id="cd00268">
    <property type="entry name" value="DEADc"/>
    <property type="match status" value="1"/>
</dbReference>
<feature type="domain" description="Helicase ATP-binding" evidence="8">
    <location>
        <begin position="96"/>
        <end position="269"/>
    </location>
</feature>
<dbReference type="EMBL" id="BAAAUG010000064">
    <property type="protein sequence ID" value="GAA3111619.1"/>
    <property type="molecule type" value="Genomic_DNA"/>
</dbReference>
<dbReference type="Proteomes" id="UP001501637">
    <property type="component" value="Unassembled WGS sequence"/>
</dbReference>
<dbReference type="Pfam" id="PF23348">
    <property type="entry name" value="RDM3_C"/>
    <property type="match status" value="1"/>
</dbReference>
<evidence type="ECO:0000256" key="5">
    <source>
        <dbReference type="ARBA" id="ARBA00038437"/>
    </source>
</evidence>
<dbReference type="Pfam" id="PF00271">
    <property type="entry name" value="Helicase_C"/>
    <property type="match status" value="1"/>
</dbReference>
<dbReference type="InterPro" id="IPR014014">
    <property type="entry name" value="RNA_helicase_DEAD_Q_motif"/>
</dbReference>
<dbReference type="InterPro" id="IPR014001">
    <property type="entry name" value="Helicase_ATP-bd"/>
</dbReference>
<feature type="domain" description="DEAD-box RNA helicase Q" evidence="10">
    <location>
        <begin position="65"/>
        <end position="93"/>
    </location>
</feature>
<sequence>MSISHSDHAVLPENETTDELTVETVTEAVETVQAADVVEAAEQVVVETEAADVAAEADEDAETGPTFGDLGLPDGIVRKLAQNGVTSPFPIQAATIPDALAGKDILGRGRTGSGKTLSFGLPMLATLAGGHTEKKKPRGVILTPTRELAMQVADALQPYGDVLGLKMKVVCGGTSMSNQIYALERGVDILVATPGRLRDIISRGACSLENTQIAVLDEADQMSDLGFLPEVTELLDQVPSDGQRMLFSATMENEISTLVKRYLTNPVTHEVDSAQGNVTTMSHHILIVKPRDKAPVTAAIAARKGRTIIFVRTQLGADRIAEQLCESGVKADALHGGMTQGARTRVLEDFKKGYVNALVATDVAARGIHVDDIDLVLNVDPAGDHKDYLHRSGRTARAGRSGTVVSLSLPHQRRQIFRLMEDAGVDAERHIINGGGTFDPEVADITGARSMTEVQADSAGNAATQAEREVKDLTKELERATRRATELREEASRLTARAARERGDDPETAVAEATAAAEAAVEAAASVPEQTAAPVREERRPQRDDRGNYERERRDDRGGRSFERRDDRGGSGFRGGDRREGGDRGGFNRDRGNDRNDRGGRSFERRDDRGGSGFRGGERPSGGGFNRDRNDRGGSSGFRRDDRPSGGDRGGFRRDDNRGGGSGFRRDDRPSGGDRGGFRGGERRDDNRGGSSFRRDDRPAGGHRGSDRPFNRDRRDDRPSGGARSGGHDRPAFNRDRSGTGTGSFGRRDDKPRWKRNG</sequence>
<dbReference type="PROSITE" id="PS51192">
    <property type="entry name" value="HELICASE_ATP_BIND_1"/>
    <property type="match status" value="1"/>
</dbReference>
<dbReference type="InterPro" id="IPR011545">
    <property type="entry name" value="DEAD/DEAH_box_helicase_dom"/>
</dbReference>
<dbReference type="PANTHER" id="PTHR47959">
    <property type="entry name" value="ATP-DEPENDENT RNA HELICASE RHLE-RELATED"/>
    <property type="match status" value="1"/>
</dbReference>
<evidence type="ECO:0000313" key="12">
    <source>
        <dbReference type="Proteomes" id="UP001501637"/>
    </source>
</evidence>
<dbReference type="CDD" id="cd18787">
    <property type="entry name" value="SF2_C_DEAD"/>
    <property type="match status" value="1"/>
</dbReference>
<feature type="compositionally biased region" description="Low complexity" evidence="7">
    <location>
        <begin position="508"/>
        <end position="525"/>
    </location>
</feature>
<evidence type="ECO:0000259" key="9">
    <source>
        <dbReference type="PROSITE" id="PS51194"/>
    </source>
</evidence>
<name>A0ABP6MG75_9ACTN</name>
<evidence type="ECO:0000256" key="1">
    <source>
        <dbReference type="ARBA" id="ARBA00022741"/>
    </source>
</evidence>
<feature type="compositionally biased region" description="Basic and acidic residues" evidence="7">
    <location>
        <begin position="626"/>
        <end position="719"/>
    </location>
</feature>
<feature type="compositionally biased region" description="Basic and acidic residues" evidence="7">
    <location>
        <begin position="535"/>
        <end position="610"/>
    </location>
</feature>
<reference evidence="12" key="1">
    <citation type="journal article" date="2019" name="Int. J. Syst. Evol. Microbiol.">
        <title>The Global Catalogue of Microorganisms (GCM) 10K type strain sequencing project: providing services to taxonomists for standard genome sequencing and annotation.</title>
        <authorList>
            <consortium name="The Broad Institute Genomics Platform"/>
            <consortium name="The Broad Institute Genome Sequencing Center for Infectious Disease"/>
            <person name="Wu L."/>
            <person name="Ma J."/>
        </authorList>
    </citation>
    <scope>NUCLEOTIDE SEQUENCE [LARGE SCALE GENOMIC DNA]</scope>
    <source>
        <strain evidence="12">JCM 9092</strain>
    </source>
</reference>
<feature type="compositionally biased region" description="Basic and acidic residues" evidence="7">
    <location>
        <begin position="482"/>
        <end position="505"/>
    </location>
</feature>
<dbReference type="PANTHER" id="PTHR47959:SF13">
    <property type="entry name" value="ATP-DEPENDENT RNA HELICASE RHLE"/>
    <property type="match status" value="1"/>
</dbReference>
<feature type="domain" description="Helicase C-terminal" evidence="9">
    <location>
        <begin position="295"/>
        <end position="446"/>
    </location>
</feature>
<evidence type="ECO:0000259" key="10">
    <source>
        <dbReference type="PROSITE" id="PS51195"/>
    </source>
</evidence>
<keyword evidence="3" id="KW-0347">Helicase</keyword>
<accession>A0ABP6MG75</accession>
<comment type="caution">
    <text evidence="11">The sequence shown here is derived from an EMBL/GenBank/DDBJ whole genome shotgun (WGS) entry which is preliminary data.</text>
</comment>
<protein>
    <recommendedName>
        <fullName evidence="13">RNA helicase</fullName>
    </recommendedName>
</protein>